<feature type="transmembrane region" description="Helical" evidence="2">
    <location>
        <begin position="74"/>
        <end position="95"/>
    </location>
</feature>
<sequence length="102" mass="10578">MTRDRTADRSDTTAREERPPAERRDESAAGAWAASTALQTAVAVVGLTIVLFALGQAFGVDLLGVIAGALGTQVGMWLAIAFIVLLFTGAALRAVSFGTTRA</sequence>
<keyword evidence="2" id="KW-1133">Transmembrane helix</keyword>
<keyword evidence="4" id="KW-1185">Reference proteome</keyword>
<organism evidence="3 4">
    <name type="scientific">Natronosalvus rutilus</name>
    <dbReference type="NCBI Taxonomy" id="2953753"/>
    <lineage>
        <taxon>Archaea</taxon>
        <taxon>Methanobacteriati</taxon>
        <taxon>Methanobacteriota</taxon>
        <taxon>Stenosarchaea group</taxon>
        <taxon>Halobacteria</taxon>
        <taxon>Halobacteriales</taxon>
        <taxon>Natrialbaceae</taxon>
        <taxon>Natronosalvus</taxon>
    </lineage>
</organism>
<protein>
    <submittedName>
        <fullName evidence="3">Uncharacterized protein</fullName>
    </submittedName>
</protein>
<reference evidence="3" key="1">
    <citation type="submission" date="2022-06" db="EMBL/GenBank/DDBJ databases">
        <title>Diverse halophilic archaea isolated from saline environments.</title>
        <authorList>
            <person name="Cui H.-L."/>
        </authorList>
    </citation>
    <scope>NUCLEOTIDE SEQUENCE</scope>
    <source>
        <strain evidence="3">WLHS1</strain>
    </source>
</reference>
<dbReference type="Proteomes" id="UP001056855">
    <property type="component" value="Chromosome"/>
</dbReference>
<evidence type="ECO:0000256" key="2">
    <source>
        <dbReference type="SAM" id="Phobius"/>
    </source>
</evidence>
<feature type="compositionally biased region" description="Basic and acidic residues" evidence="1">
    <location>
        <begin position="1"/>
        <end position="27"/>
    </location>
</feature>
<dbReference type="GeneID" id="73291916"/>
<dbReference type="EMBL" id="CP100355">
    <property type="protein sequence ID" value="UTF53572.1"/>
    <property type="molecule type" value="Genomic_DNA"/>
</dbReference>
<keyword evidence="2" id="KW-0812">Transmembrane</keyword>
<evidence type="ECO:0000256" key="1">
    <source>
        <dbReference type="SAM" id="MobiDB-lite"/>
    </source>
</evidence>
<proteinExistence type="predicted"/>
<feature type="region of interest" description="Disordered" evidence="1">
    <location>
        <begin position="1"/>
        <end position="28"/>
    </location>
</feature>
<dbReference type="RefSeq" id="WP_254158098.1">
    <property type="nucleotide sequence ID" value="NZ_CP100355.1"/>
</dbReference>
<dbReference type="KEGG" id="sawl:NGM29_17680"/>
<gene>
    <name evidence="3" type="ORF">NGM29_17680</name>
</gene>
<accession>A0A9E7NBD9</accession>
<name>A0A9E7NBD9_9EURY</name>
<evidence type="ECO:0000313" key="3">
    <source>
        <dbReference type="EMBL" id="UTF53572.1"/>
    </source>
</evidence>
<evidence type="ECO:0000313" key="4">
    <source>
        <dbReference type="Proteomes" id="UP001056855"/>
    </source>
</evidence>
<dbReference type="AlphaFoldDB" id="A0A9E7NBD9"/>
<keyword evidence="2" id="KW-0472">Membrane</keyword>
<feature type="transmembrane region" description="Helical" evidence="2">
    <location>
        <begin position="31"/>
        <end position="54"/>
    </location>
</feature>